<dbReference type="AlphaFoldDB" id="A0A1Y6CZU0"/>
<evidence type="ECO:0000256" key="8">
    <source>
        <dbReference type="ARBA" id="ARBA00034708"/>
    </source>
</evidence>
<gene>
    <name evidence="10" type="ORF">SAMN02949497_3211</name>
</gene>
<reference evidence="10 11" key="1">
    <citation type="submission" date="2016-12" db="EMBL/GenBank/DDBJ databases">
        <authorList>
            <person name="Song W.-J."/>
            <person name="Kurnit D.M."/>
        </authorList>
    </citation>
    <scope>NUCLEOTIDE SEQUENCE [LARGE SCALE GENOMIC DNA]</scope>
    <source>
        <strain evidence="10 11">175</strain>
    </source>
</reference>
<proteinExistence type="inferred from homology"/>
<evidence type="ECO:0000256" key="5">
    <source>
        <dbReference type="ARBA" id="ARBA00022989"/>
    </source>
</evidence>
<feature type="transmembrane region" description="Helical" evidence="9">
    <location>
        <begin position="54"/>
        <end position="71"/>
    </location>
</feature>
<evidence type="ECO:0000256" key="3">
    <source>
        <dbReference type="ARBA" id="ARBA00022475"/>
    </source>
</evidence>
<comment type="similarity">
    <text evidence="8">Belongs to the anion channel-forming bestrophin (TC 1.A.46) family.</text>
</comment>
<evidence type="ECO:0000313" key="10">
    <source>
        <dbReference type="EMBL" id="SMF95836.1"/>
    </source>
</evidence>
<organism evidence="10 11">
    <name type="scientific">Methylomagnum ishizawai</name>
    <dbReference type="NCBI Taxonomy" id="1760988"/>
    <lineage>
        <taxon>Bacteria</taxon>
        <taxon>Pseudomonadati</taxon>
        <taxon>Pseudomonadota</taxon>
        <taxon>Gammaproteobacteria</taxon>
        <taxon>Methylococcales</taxon>
        <taxon>Methylococcaceae</taxon>
        <taxon>Methylomagnum</taxon>
    </lineage>
</organism>
<evidence type="ECO:0000256" key="1">
    <source>
        <dbReference type="ARBA" id="ARBA00004651"/>
    </source>
</evidence>
<evidence type="ECO:0000256" key="7">
    <source>
        <dbReference type="ARBA" id="ARBA00023136"/>
    </source>
</evidence>
<dbReference type="GO" id="GO:0005886">
    <property type="term" value="C:plasma membrane"/>
    <property type="evidence" value="ECO:0007669"/>
    <property type="project" value="UniProtKB-SubCell"/>
</dbReference>
<dbReference type="GO" id="GO:0005254">
    <property type="term" value="F:chloride channel activity"/>
    <property type="evidence" value="ECO:0007669"/>
    <property type="project" value="InterPro"/>
</dbReference>
<comment type="subcellular location">
    <subcellularLocation>
        <location evidence="1">Cell membrane</location>
        <topology evidence="1">Multi-pass membrane protein</topology>
    </subcellularLocation>
</comment>
<dbReference type="Proteomes" id="UP000192923">
    <property type="component" value="Unassembled WGS sequence"/>
</dbReference>
<evidence type="ECO:0000256" key="2">
    <source>
        <dbReference type="ARBA" id="ARBA00022448"/>
    </source>
</evidence>
<keyword evidence="3" id="KW-1003">Cell membrane</keyword>
<evidence type="ECO:0000256" key="6">
    <source>
        <dbReference type="ARBA" id="ARBA00023065"/>
    </source>
</evidence>
<keyword evidence="2" id="KW-0813">Transport</keyword>
<keyword evidence="5 9" id="KW-1133">Transmembrane helix</keyword>
<evidence type="ECO:0000256" key="4">
    <source>
        <dbReference type="ARBA" id="ARBA00022692"/>
    </source>
</evidence>
<dbReference type="InterPro" id="IPR044669">
    <property type="entry name" value="YneE/VCCN1/2-like"/>
</dbReference>
<keyword evidence="11" id="KW-1185">Reference proteome</keyword>
<dbReference type="PANTHER" id="PTHR33281:SF19">
    <property type="entry name" value="VOLTAGE-DEPENDENT ANION CHANNEL-FORMING PROTEIN YNEE"/>
    <property type="match status" value="1"/>
</dbReference>
<keyword evidence="4 9" id="KW-0812">Transmembrane</keyword>
<dbReference type="OrthoDB" id="445589at2"/>
<dbReference type="Pfam" id="PF25539">
    <property type="entry name" value="Bestrophin_2"/>
    <property type="match status" value="1"/>
</dbReference>
<protein>
    <submittedName>
        <fullName evidence="10">Putative membrane protein</fullName>
    </submittedName>
</protein>
<evidence type="ECO:0000313" key="11">
    <source>
        <dbReference type="Proteomes" id="UP000192923"/>
    </source>
</evidence>
<dbReference type="EMBL" id="FXAM01000001">
    <property type="protein sequence ID" value="SMF95836.1"/>
    <property type="molecule type" value="Genomic_DNA"/>
</dbReference>
<name>A0A1Y6CZU0_9GAMM</name>
<sequence>MITYDPKSWWGLIFKFHKSDTFRRLLPAMATVGVFSGGIAFVDRELWPEHLSSTTAVHSLLGFVISLLLVFRTNTAYERWWEGRKLWGSLVNTSRNLALKLNAYLRKGHPVRAALATQLGAYAATLKDHLRDANPPHKGPIRHAPNAVAAYLFAEIDGLYRRGDLTAEHVLMLNPDLTQLTEICGACERIKKTPIPYSYSLFIKKFVFAYIVSMPFVFVDSFGYWTALFTTFIFYVLGSLEIIAEEVENPFGTDANDLPTDDLAQTIAANVRDILVGNGAAPRA</sequence>
<dbReference type="RefSeq" id="WP_085214393.1">
    <property type="nucleotide sequence ID" value="NZ_FXAM01000001.1"/>
</dbReference>
<feature type="transmembrane region" description="Helical" evidence="9">
    <location>
        <begin position="199"/>
        <end position="218"/>
    </location>
</feature>
<dbReference type="STRING" id="1760988.SAMN02949497_3211"/>
<evidence type="ECO:0000256" key="9">
    <source>
        <dbReference type="SAM" id="Phobius"/>
    </source>
</evidence>
<accession>A0A1Y6CZU0</accession>
<dbReference type="PANTHER" id="PTHR33281">
    <property type="entry name" value="UPF0187 PROTEIN YNEE"/>
    <property type="match status" value="1"/>
</dbReference>
<keyword evidence="6" id="KW-0406">Ion transport</keyword>
<keyword evidence="7 9" id="KW-0472">Membrane</keyword>
<feature type="transmembrane region" description="Helical" evidence="9">
    <location>
        <begin position="25"/>
        <end position="42"/>
    </location>
</feature>